<evidence type="ECO:0000256" key="2">
    <source>
        <dbReference type="ARBA" id="ARBA00022692"/>
    </source>
</evidence>
<feature type="transmembrane region" description="Helical" evidence="5">
    <location>
        <begin position="419"/>
        <end position="436"/>
    </location>
</feature>
<proteinExistence type="predicted"/>
<feature type="transmembrane region" description="Helical" evidence="5">
    <location>
        <begin position="233"/>
        <end position="252"/>
    </location>
</feature>
<evidence type="ECO:0000256" key="5">
    <source>
        <dbReference type="SAM" id="Phobius"/>
    </source>
</evidence>
<dbReference type="AlphaFoldDB" id="A0A1F7WE49"/>
<evidence type="ECO:0000313" key="6">
    <source>
        <dbReference type="EMBL" id="OGM01081.1"/>
    </source>
</evidence>
<dbReference type="PANTHER" id="PTHR47704:SF1">
    <property type="entry name" value="POTASSIUM TRANSPORTER KIMA"/>
    <property type="match status" value="1"/>
</dbReference>
<keyword evidence="4 5" id="KW-0472">Membrane</keyword>
<evidence type="ECO:0000256" key="3">
    <source>
        <dbReference type="ARBA" id="ARBA00022989"/>
    </source>
</evidence>
<evidence type="ECO:0000256" key="1">
    <source>
        <dbReference type="ARBA" id="ARBA00004141"/>
    </source>
</evidence>
<feature type="non-terminal residue" evidence="6">
    <location>
        <position position="1"/>
    </location>
</feature>
<dbReference type="STRING" id="1817813.A2008_11670"/>
<dbReference type="GO" id="GO:0016020">
    <property type="term" value="C:membrane"/>
    <property type="evidence" value="ECO:0007669"/>
    <property type="project" value="UniProtKB-SubCell"/>
</dbReference>
<accession>A0A1F7WE49</accession>
<gene>
    <name evidence="6" type="ORF">A2008_11670</name>
</gene>
<dbReference type="GO" id="GO:0022857">
    <property type="term" value="F:transmembrane transporter activity"/>
    <property type="evidence" value="ECO:0007669"/>
    <property type="project" value="InterPro"/>
</dbReference>
<sequence>AFFAWVGLGADGLSSSCYGPEEAFRTLGAHKFLSLFVAMASAFTIFIISASYSQIIELFPSGGGGYLVASKLLSPGWGMVSGCALLIDYVLTITVSVASGADALFSFLDVSWHPYKIECAVLALVVLTVLNMRGVKESIMTLLPIFMVFVITHTFVIIYAIAVNLPNFQTLASSTVADVKSSYSELGLFGMFWLILRAYTMGAGTYTGIEAVSNGMAVLREPKAETAKRTMQYMAFSLAFTVVGILVAYLLYDVAHVPGKTLNAVLMEKVAASWPHNIGYFFVLITLISEAALLFVAAQAGFLDGPRVLANMALDRWFPNKFAMLSDRLVTQNGILIMGGLSLLLMLYTRGSVAFLIVLYSINVFLTFFLSQLGMVRHWWHVRSEEPSWKKKIFINGVGMVLTFGILVSVTIIKFHEGGWLTLLITGSVVVLSYFIKRHYNHTAKMIGQLSKLLTMCDPVLSEYDAAHEGGVVGKIDGHDPNARTAVILVGGYNGMGLHTLFNVIKLFGDTFKNYVFLRVGIVDAGNFKGSAEIEKLKIFAQNEVDKYAKIMRQKGYYAEGISRVGTDVVEETMIAAPELAERFTNSVFFGGQLIFPEDTYLTGQLHNYTAFVIQRKFYYSGIPIVIMPIRLSEEN</sequence>
<feature type="transmembrane region" description="Helical" evidence="5">
    <location>
        <begin position="393"/>
        <end position="413"/>
    </location>
</feature>
<keyword evidence="3 5" id="KW-1133">Transmembrane helix</keyword>
<keyword evidence="2 5" id="KW-0812">Transmembrane</keyword>
<feature type="transmembrane region" description="Helical" evidence="5">
    <location>
        <begin position="72"/>
        <end position="92"/>
    </location>
</feature>
<dbReference type="Pfam" id="PF13520">
    <property type="entry name" value="AA_permease_2"/>
    <property type="match status" value="1"/>
</dbReference>
<comment type="caution">
    <text evidence="6">The sequence shown here is derived from an EMBL/GenBank/DDBJ whole genome shotgun (WGS) entry which is preliminary data.</text>
</comment>
<feature type="transmembrane region" description="Helical" evidence="5">
    <location>
        <begin position="329"/>
        <end position="348"/>
    </location>
</feature>
<evidence type="ECO:0000256" key="4">
    <source>
        <dbReference type="ARBA" id="ARBA00023136"/>
    </source>
</evidence>
<dbReference type="Gene3D" id="1.20.1740.10">
    <property type="entry name" value="Amino acid/polyamine transporter I"/>
    <property type="match status" value="1"/>
</dbReference>
<reference evidence="6 7" key="1">
    <citation type="journal article" date="2016" name="Nat. Commun.">
        <title>Thousands of microbial genomes shed light on interconnected biogeochemical processes in an aquifer system.</title>
        <authorList>
            <person name="Anantharaman K."/>
            <person name="Brown C.T."/>
            <person name="Hug L.A."/>
            <person name="Sharon I."/>
            <person name="Castelle C.J."/>
            <person name="Probst A.J."/>
            <person name="Thomas B.C."/>
            <person name="Singh A."/>
            <person name="Wilkins M.J."/>
            <person name="Karaoz U."/>
            <person name="Brodie E.L."/>
            <person name="Williams K.H."/>
            <person name="Hubbard S.S."/>
            <person name="Banfield J.F."/>
        </authorList>
    </citation>
    <scope>NUCLEOTIDE SEQUENCE [LARGE SCALE GENOMIC DNA]</scope>
</reference>
<comment type="subcellular location">
    <subcellularLocation>
        <location evidence="1">Membrane</location>
        <topology evidence="1">Multi-pass membrane protein</topology>
    </subcellularLocation>
</comment>
<feature type="transmembrane region" description="Helical" evidence="5">
    <location>
        <begin position="278"/>
        <end position="303"/>
    </location>
</feature>
<dbReference type="EMBL" id="MGFH01000243">
    <property type="protein sequence ID" value="OGM01081.1"/>
    <property type="molecule type" value="Genomic_DNA"/>
</dbReference>
<dbReference type="InterPro" id="IPR053153">
    <property type="entry name" value="APC_K+_Transporter"/>
</dbReference>
<organism evidence="6 7">
    <name type="scientific">Candidatus Wallbacteria bacterium GWC2_49_35</name>
    <dbReference type="NCBI Taxonomy" id="1817813"/>
    <lineage>
        <taxon>Bacteria</taxon>
        <taxon>Candidatus Walliibacteriota</taxon>
    </lineage>
</organism>
<feature type="transmembrane region" description="Helical" evidence="5">
    <location>
        <begin position="186"/>
        <end position="212"/>
    </location>
</feature>
<dbReference type="Proteomes" id="UP000178735">
    <property type="component" value="Unassembled WGS sequence"/>
</dbReference>
<dbReference type="PANTHER" id="PTHR47704">
    <property type="entry name" value="POTASSIUM TRANSPORTER KIMA"/>
    <property type="match status" value="1"/>
</dbReference>
<feature type="transmembrane region" description="Helical" evidence="5">
    <location>
        <begin position="32"/>
        <end position="52"/>
    </location>
</feature>
<name>A0A1F7WE49_9BACT</name>
<dbReference type="InterPro" id="IPR002293">
    <property type="entry name" value="AA/rel_permease1"/>
</dbReference>
<protein>
    <submittedName>
        <fullName evidence="6">Amino acid transporter</fullName>
    </submittedName>
</protein>
<evidence type="ECO:0000313" key="7">
    <source>
        <dbReference type="Proteomes" id="UP000178735"/>
    </source>
</evidence>
<feature type="transmembrane region" description="Helical" evidence="5">
    <location>
        <begin position="354"/>
        <end position="373"/>
    </location>
</feature>
<feature type="transmembrane region" description="Helical" evidence="5">
    <location>
        <begin position="142"/>
        <end position="166"/>
    </location>
</feature>